<feature type="signal peptide" evidence="2">
    <location>
        <begin position="1"/>
        <end position="24"/>
    </location>
</feature>
<dbReference type="Proteomes" id="UP001221898">
    <property type="component" value="Unassembled WGS sequence"/>
</dbReference>
<dbReference type="PROSITE" id="PS50835">
    <property type="entry name" value="IG_LIKE"/>
    <property type="match status" value="2"/>
</dbReference>
<gene>
    <name evidence="4" type="ORF">AAFF_G00414140</name>
</gene>
<name>A0AAD7VYM3_9TELE</name>
<dbReference type="PANTHER" id="PTHR45046">
    <property type="entry name" value="V-SET AND IMMUNOGLOBULIN DOMAIN-CONTAINING PROTEIN 2"/>
    <property type="match status" value="1"/>
</dbReference>
<evidence type="ECO:0000313" key="5">
    <source>
        <dbReference type="Proteomes" id="UP001221898"/>
    </source>
</evidence>
<sequence length="280" mass="30498">MPPSQKEQIAWILVFLFKVVCCRAVQVKNPIFARVGESADLLCTYSTSATQGFILEWRYAAPGTPAIQAKMLLYFDGRLYWFGSSESHMSLTQDPPVKGTATLHILNLLPSDTGLYICLITNPNDWSGSGQGLINLTVLIPPSVPVCGLNGQVYAGNDVTLTCQSSHGVPAPIYSWSREKNAAPLLPGNMVEDQHNGSLILRNLSAAFYGIYTCRASNNLSYTHCTVNVNVYNTGDTGTIAGVVMGAFIAILLLAAVLGYFLWNSVNNRARQLERRIGTF</sequence>
<organism evidence="4 5">
    <name type="scientific">Aldrovandia affinis</name>
    <dbReference type="NCBI Taxonomy" id="143900"/>
    <lineage>
        <taxon>Eukaryota</taxon>
        <taxon>Metazoa</taxon>
        <taxon>Chordata</taxon>
        <taxon>Craniata</taxon>
        <taxon>Vertebrata</taxon>
        <taxon>Euteleostomi</taxon>
        <taxon>Actinopterygii</taxon>
        <taxon>Neopterygii</taxon>
        <taxon>Teleostei</taxon>
        <taxon>Notacanthiformes</taxon>
        <taxon>Halosauridae</taxon>
        <taxon>Aldrovandia</taxon>
    </lineage>
</organism>
<protein>
    <recommendedName>
        <fullName evidence="3">Ig-like domain-containing protein</fullName>
    </recommendedName>
</protein>
<dbReference type="SMART" id="SM00409">
    <property type="entry name" value="IG"/>
    <property type="match status" value="2"/>
</dbReference>
<reference evidence="4" key="1">
    <citation type="journal article" date="2023" name="Science">
        <title>Genome structures resolve the early diversification of teleost fishes.</title>
        <authorList>
            <person name="Parey E."/>
            <person name="Louis A."/>
            <person name="Montfort J."/>
            <person name="Bouchez O."/>
            <person name="Roques C."/>
            <person name="Iampietro C."/>
            <person name="Lluch J."/>
            <person name="Castinel A."/>
            <person name="Donnadieu C."/>
            <person name="Desvignes T."/>
            <person name="Floi Bucao C."/>
            <person name="Jouanno E."/>
            <person name="Wen M."/>
            <person name="Mejri S."/>
            <person name="Dirks R."/>
            <person name="Jansen H."/>
            <person name="Henkel C."/>
            <person name="Chen W.J."/>
            <person name="Zahm M."/>
            <person name="Cabau C."/>
            <person name="Klopp C."/>
            <person name="Thompson A.W."/>
            <person name="Robinson-Rechavi M."/>
            <person name="Braasch I."/>
            <person name="Lecointre G."/>
            <person name="Bobe J."/>
            <person name="Postlethwait J.H."/>
            <person name="Berthelot C."/>
            <person name="Roest Crollius H."/>
            <person name="Guiguen Y."/>
        </authorList>
    </citation>
    <scope>NUCLEOTIDE SEQUENCE</scope>
    <source>
        <strain evidence="4">NC1722</strain>
    </source>
</reference>
<keyword evidence="1" id="KW-1133">Transmembrane helix</keyword>
<evidence type="ECO:0000313" key="4">
    <source>
        <dbReference type="EMBL" id="KAJ8361895.1"/>
    </source>
</evidence>
<keyword evidence="2" id="KW-0732">Signal</keyword>
<dbReference type="AlphaFoldDB" id="A0AAD7VYM3"/>
<keyword evidence="5" id="KW-1185">Reference proteome</keyword>
<dbReference type="SMART" id="SM00406">
    <property type="entry name" value="IGv"/>
    <property type="match status" value="1"/>
</dbReference>
<proteinExistence type="predicted"/>
<dbReference type="Gene3D" id="2.60.40.10">
    <property type="entry name" value="Immunoglobulins"/>
    <property type="match status" value="2"/>
</dbReference>
<accession>A0AAD7VYM3</accession>
<dbReference type="SMART" id="SM00408">
    <property type="entry name" value="IGc2"/>
    <property type="match status" value="2"/>
</dbReference>
<dbReference type="PANTHER" id="PTHR45046:SF1">
    <property type="entry name" value="V-SET AND IMMUNOGLOBULIN DOMAIN-CONTAINING PROTEIN 2"/>
    <property type="match status" value="1"/>
</dbReference>
<feature type="domain" description="Ig-like" evidence="3">
    <location>
        <begin position="142"/>
        <end position="230"/>
    </location>
</feature>
<dbReference type="Pfam" id="PF07686">
    <property type="entry name" value="V-set"/>
    <property type="match status" value="1"/>
</dbReference>
<dbReference type="Pfam" id="PF13927">
    <property type="entry name" value="Ig_3"/>
    <property type="match status" value="1"/>
</dbReference>
<dbReference type="InterPro" id="IPR036179">
    <property type="entry name" value="Ig-like_dom_sf"/>
</dbReference>
<comment type="caution">
    <text evidence="4">The sequence shown here is derived from an EMBL/GenBank/DDBJ whole genome shotgun (WGS) entry which is preliminary data.</text>
</comment>
<feature type="domain" description="Ig-like" evidence="3">
    <location>
        <begin position="36"/>
        <end position="135"/>
    </location>
</feature>
<keyword evidence="1" id="KW-0472">Membrane</keyword>
<dbReference type="InterPro" id="IPR013783">
    <property type="entry name" value="Ig-like_fold"/>
</dbReference>
<evidence type="ECO:0000259" key="3">
    <source>
        <dbReference type="PROSITE" id="PS50835"/>
    </source>
</evidence>
<evidence type="ECO:0000256" key="1">
    <source>
        <dbReference type="SAM" id="Phobius"/>
    </source>
</evidence>
<dbReference type="EMBL" id="JAINUG010000844">
    <property type="protein sequence ID" value="KAJ8361895.1"/>
    <property type="molecule type" value="Genomic_DNA"/>
</dbReference>
<dbReference type="InterPro" id="IPR013106">
    <property type="entry name" value="Ig_V-set"/>
</dbReference>
<dbReference type="InterPro" id="IPR042475">
    <property type="entry name" value="VSIG2"/>
</dbReference>
<dbReference type="InterPro" id="IPR003598">
    <property type="entry name" value="Ig_sub2"/>
</dbReference>
<evidence type="ECO:0000256" key="2">
    <source>
        <dbReference type="SAM" id="SignalP"/>
    </source>
</evidence>
<dbReference type="InterPro" id="IPR003599">
    <property type="entry name" value="Ig_sub"/>
</dbReference>
<dbReference type="InterPro" id="IPR007110">
    <property type="entry name" value="Ig-like_dom"/>
</dbReference>
<dbReference type="SUPFAM" id="SSF48726">
    <property type="entry name" value="Immunoglobulin"/>
    <property type="match status" value="2"/>
</dbReference>
<keyword evidence="1" id="KW-0812">Transmembrane</keyword>
<feature type="chain" id="PRO_5041922090" description="Ig-like domain-containing protein" evidence="2">
    <location>
        <begin position="25"/>
        <end position="280"/>
    </location>
</feature>
<feature type="transmembrane region" description="Helical" evidence="1">
    <location>
        <begin position="240"/>
        <end position="263"/>
    </location>
</feature>